<dbReference type="eggNOG" id="ENOG5034AEI">
    <property type="taxonomic scope" value="Bacteria"/>
</dbReference>
<evidence type="ECO:0000313" key="1">
    <source>
        <dbReference type="EMBL" id="EFL53209.1"/>
    </source>
</evidence>
<sequence>MNGLLFFPGLHPGLAGDLPAGVRLLDPGLGEADEARLRPDALPLRAEELHGCLRECDRLRRETKDPKDLALLAGYGAGHFFADTSFAAREEIEDHLHPERVAARRLRAAQLSLCLAYRIEESLLELVDAGECDARFAVAMAESLGLTEDDADEELIAALAATHVPAQAALAEEFRPPWRQLLPPFWAIAPEGAGLFIADPEIADSLLDAGLPFAPLGADALATLFPEGAPETPLLAATLPGWRLRGNTRPDPEAPWLDAPRTIVIPKP</sequence>
<proteinExistence type="predicted"/>
<dbReference type="AlphaFoldDB" id="E1JRK8"/>
<dbReference type="STRING" id="596151.DesfrDRAFT_0257"/>
<protein>
    <submittedName>
        <fullName evidence="1">Uncharacterized protein</fullName>
    </submittedName>
</protein>
<name>E1JRK8_SOLFR</name>
<reference evidence="1 2" key="1">
    <citation type="submission" date="2010-08" db="EMBL/GenBank/DDBJ databases">
        <title>The draft genome of Desulfovibrio fructosovorans JJ.</title>
        <authorList>
            <consortium name="US DOE Joint Genome Institute (JGI-PGF)"/>
            <person name="Lucas S."/>
            <person name="Copeland A."/>
            <person name="Lapidus A."/>
            <person name="Cheng J.-F."/>
            <person name="Bruce D."/>
            <person name="Goodwin L."/>
            <person name="Pitluck S."/>
            <person name="Land M.L."/>
            <person name="Hauser L."/>
            <person name="Chang Y.-J."/>
            <person name="Jeffries C."/>
            <person name="Wall J.D."/>
            <person name="Stahl D.A."/>
            <person name="Arkin A.P."/>
            <person name="Dehal P."/>
            <person name="Stolyar S.M."/>
            <person name="Hazen T.C."/>
            <person name="Woyke T.J."/>
        </authorList>
    </citation>
    <scope>NUCLEOTIDE SEQUENCE [LARGE SCALE GENOMIC DNA]</scope>
    <source>
        <strain evidence="1 2">JJ</strain>
    </source>
</reference>
<accession>E1JRK8</accession>
<comment type="caution">
    <text evidence="1">The sequence shown here is derived from an EMBL/GenBank/DDBJ whole genome shotgun (WGS) entry which is preliminary data.</text>
</comment>
<dbReference type="RefSeq" id="WP_005990332.1">
    <property type="nucleotide sequence ID" value="NZ_AECZ01000001.1"/>
</dbReference>
<dbReference type="OrthoDB" id="5449112at2"/>
<gene>
    <name evidence="1" type="ORF">DesfrDRAFT_0257</name>
</gene>
<keyword evidence="2" id="KW-1185">Reference proteome</keyword>
<evidence type="ECO:0000313" key="2">
    <source>
        <dbReference type="Proteomes" id="UP000006250"/>
    </source>
</evidence>
<dbReference type="EMBL" id="AECZ01000001">
    <property type="protein sequence ID" value="EFL53209.1"/>
    <property type="molecule type" value="Genomic_DNA"/>
</dbReference>
<organism evidence="1 2">
    <name type="scientific">Solidesulfovibrio fructosivorans JJ]</name>
    <dbReference type="NCBI Taxonomy" id="596151"/>
    <lineage>
        <taxon>Bacteria</taxon>
        <taxon>Pseudomonadati</taxon>
        <taxon>Thermodesulfobacteriota</taxon>
        <taxon>Desulfovibrionia</taxon>
        <taxon>Desulfovibrionales</taxon>
        <taxon>Desulfovibrionaceae</taxon>
        <taxon>Solidesulfovibrio</taxon>
    </lineage>
</organism>
<dbReference type="Proteomes" id="UP000006250">
    <property type="component" value="Unassembled WGS sequence"/>
</dbReference>